<dbReference type="EMBL" id="CAADEX010000174">
    <property type="protein sequence ID" value="VFJ66627.1"/>
    <property type="molecule type" value="Genomic_DNA"/>
</dbReference>
<evidence type="ECO:0000313" key="1">
    <source>
        <dbReference type="EMBL" id="VFJ66627.1"/>
    </source>
</evidence>
<organism evidence="1">
    <name type="scientific">Candidatus Kentrum sp. DK</name>
    <dbReference type="NCBI Taxonomy" id="2126562"/>
    <lineage>
        <taxon>Bacteria</taxon>
        <taxon>Pseudomonadati</taxon>
        <taxon>Pseudomonadota</taxon>
        <taxon>Gammaproteobacteria</taxon>
        <taxon>Candidatus Kentrum</taxon>
    </lineage>
</organism>
<accession>A0A450THF4</accession>
<protein>
    <submittedName>
        <fullName evidence="1">Uncharacterized protein</fullName>
    </submittedName>
</protein>
<proteinExistence type="predicted"/>
<reference evidence="1" key="1">
    <citation type="submission" date="2019-02" db="EMBL/GenBank/DDBJ databases">
        <authorList>
            <person name="Gruber-Vodicka R. H."/>
            <person name="Seah K. B. B."/>
        </authorList>
    </citation>
    <scope>NUCLEOTIDE SEQUENCE</scope>
    <source>
        <strain evidence="1">BECK_DK47</strain>
    </source>
</reference>
<sequence length="85" mass="9360">MQQAVQTQTVVDDRLITALPALRPLLGRRVRMSAMEISDSAKPTTKSMSFDEFLAFRLKRPDGMESVSLEAMEQSIIEGAAGGKF</sequence>
<name>A0A450THF4_9GAMM</name>
<gene>
    <name evidence="1" type="ORF">BECKDK2373B_GA0170837_11742</name>
</gene>
<dbReference type="AlphaFoldDB" id="A0A450THF4"/>